<keyword evidence="4" id="KW-1185">Reference proteome</keyword>
<comment type="caution">
    <text evidence="3">The sequence shown here is derived from an EMBL/GenBank/DDBJ whole genome shotgun (WGS) entry which is preliminary data.</text>
</comment>
<dbReference type="GO" id="GO:0051213">
    <property type="term" value="F:dioxygenase activity"/>
    <property type="evidence" value="ECO:0007669"/>
    <property type="project" value="UniProtKB-KW"/>
</dbReference>
<dbReference type="SUPFAM" id="SSF54593">
    <property type="entry name" value="Glyoxalase/Bleomycin resistance protein/Dihydroxybiphenyl dioxygenase"/>
    <property type="match status" value="1"/>
</dbReference>
<gene>
    <name evidence="3" type="ORF">CSOJ01_04545</name>
</gene>
<dbReference type="Gene3D" id="3.10.180.10">
    <property type="entry name" value="2,3-Dihydroxybiphenyl 1,2-Dioxygenase, domain 1"/>
    <property type="match status" value="1"/>
</dbReference>
<dbReference type="Proteomes" id="UP000652219">
    <property type="component" value="Unassembled WGS sequence"/>
</dbReference>
<reference evidence="3 4" key="1">
    <citation type="journal article" date="2020" name="Phytopathology">
        <title>Genome Sequence Resources of Colletotrichum truncatum, C. plurivorum, C. musicola, and C. sojae: Four Species Pathogenic to Soybean (Glycine max).</title>
        <authorList>
            <person name="Rogerio F."/>
            <person name="Boufleur T.R."/>
            <person name="Ciampi-Guillardi M."/>
            <person name="Sukno S.A."/>
            <person name="Thon M.R."/>
            <person name="Massola Junior N.S."/>
            <person name="Baroncelli R."/>
        </authorList>
    </citation>
    <scope>NUCLEOTIDE SEQUENCE [LARGE SCALE GENOMIC DNA]</scope>
    <source>
        <strain evidence="3 4">LFN0009</strain>
    </source>
</reference>
<dbReference type="PANTHER" id="PTHR43279:SF1">
    <property type="entry name" value="CATECHOL-2,3-DIOXYGENASE"/>
    <property type="match status" value="1"/>
</dbReference>
<organism evidence="3 4">
    <name type="scientific">Colletotrichum sojae</name>
    <dbReference type="NCBI Taxonomy" id="2175907"/>
    <lineage>
        <taxon>Eukaryota</taxon>
        <taxon>Fungi</taxon>
        <taxon>Dikarya</taxon>
        <taxon>Ascomycota</taxon>
        <taxon>Pezizomycotina</taxon>
        <taxon>Sordariomycetes</taxon>
        <taxon>Hypocreomycetidae</taxon>
        <taxon>Glomerellales</taxon>
        <taxon>Glomerellaceae</taxon>
        <taxon>Colletotrichum</taxon>
        <taxon>Colletotrichum orchidearum species complex</taxon>
    </lineage>
</organism>
<feature type="region of interest" description="Disordered" evidence="1">
    <location>
        <begin position="160"/>
        <end position="193"/>
    </location>
</feature>
<dbReference type="InterPro" id="IPR029068">
    <property type="entry name" value="Glyas_Bleomycin-R_OHBP_Dase"/>
</dbReference>
<keyword evidence="3" id="KW-0560">Oxidoreductase</keyword>
<proteinExistence type="predicted"/>
<feature type="domain" description="VOC" evidence="2">
    <location>
        <begin position="11"/>
        <end position="128"/>
    </location>
</feature>
<dbReference type="InterPro" id="IPR004360">
    <property type="entry name" value="Glyas_Fos-R_dOase_dom"/>
</dbReference>
<dbReference type="InterPro" id="IPR037523">
    <property type="entry name" value="VOC_core"/>
</dbReference>
<dbReference type="EMBL" id="WIGN01000052">
    <property type="protein sequence ID" value="KAF6813523.1"/>
    <property type="molecule type" value="Genomic_DNA"/>
</dbReference>
<keyword evidence="3" id="KW-0223">Dioxygenase</keyword>
<evidence type="ECO:0000259" key="2">
    <source>
        <dbReference type="PROSITE" id="PS51819"/>
    </source>
</evidence>
<dbReference type="PANTHER" id="PTHR43279">
    <property type="entry name" value="CATECHOL-2,3-DIOXYGENASE"/>
    <property type="match status" value="1"/>
</dbReference>
<evidence type="ECO:0000313" key="4">
    <source>
        <dbReference type="Proteomes" id="UP000652219"/>
    </source>
</evidence>
<dbReference type="Pfam" id="PF00903">
    <property type="entry name" value="Glyoxalase"/>
    <property type="match status" value="1"/>
</dbReference>
<protein>
    <submittedName>
        <fullName evidence="3">Biphenyl-2,3-diol 1,2-dioxygenase 2</fullName>
    </submittedName>
</protein>
<evidence type="ECO:0000256" key="1">
    <source>
        <dbReference type="SAM" id="MobiDB-lite"/>
    </source>
</evidence>
<dbReference type="PROSITE" id="PS51819">
    <property type="entry name" value="VOC"/>
    <property type="match status" value="1"/>
</dbReference>
<dbReference type="AlphaFoldDB" id="A0A8H6JIK8"/>
<name>A0A8H6JIK8_9PEZI</name>
<evidence type="ECO:0000313" key="3">
    <source>
        <dbReference type="EMBL" id="KAF6813523.1"/>
    </source>
</evidence>
<accession>A0A8H6JIK8</accession>
<sequence>MSSNRVPAPISIAHIGLRTRNAEKLVAFYQNLLGARVVLANDYISVLTWDEEHHRLAIIHDATAVPKQSNSSGVDPIALKFASVRDLVQVYRQAKDTGIVPDRCINHGVSTSLYYADPDGNKIDALIEAYDDPEDVQRHMGSLNAADIRVVKFDPEELRRRDEAGEDDESLRGAGLLGPPPTGIPTSAIFAGR</sequence>